<comment type="similarity">
    <text evidence="3">Belongs to the BIG GRAIN 1 (BG1) plant protein family.</text>
</comment>
<keyword evidence="5" id="KW-1003">Cell membrane</keyword>
<reference evidence="9" key="1">
    <citation type="submission" date="2023-05" db="EMBL/GenBank/DDBJ databases">
        <title>Genome and transcriptome analyses reveal genes involved in the formation of fine ridges on petal epidermal cells in Hibiscus trionum.</title>
        <authorList>
            <person name="Koshimizu S."/>
            <person name="Masuda S."/>
            <person name="Ishii T."/>
            <person name="Shirasu K."/>
            <person name="Hoshino A."/>
            <person name="Arita M."/>
        </authorList>
    </citation>
    <scope>NUCLEOTIDE SEQUENCE</scope>
    <source>
        <strain evidence="9">Hamamatsu line</strain>
    </source>
</reference>
<evidence type="ECO:0000256" key="8">
    <source>
        <dbReference type="SAM" id="MobiDB-lite"/>
    </source>
</evidence>
<evidence type="ECO:0000256" key="5">
    <source>
        <dbReference type="ARBA" id="ARBA00022475"/>
    </source>
</evidence>
<comment type="function">
    <text evidence="1">Involved in auxin transport. Regulator of the auxin signaling pathway.</text>
</comment>
<feature type="region of interest" description="Disordered" evidence="8">
    <location>
        <begin position="101"/>
        <end position="159"/>
    </location>
</feature>
<evidence type="ECO:0000256" key="7">
    <source>
        <dbReference type="ARBA" id="ARBA00023294"/>
    </source>
</evidence>
<evidence type="ECO:0000256" key="4">
    <source>
        <dbReference type="ARBA" id="ARBA00022448"/>
    </source>
</evidence>
<dbReference type="PANTHER" id="PTHR33541">
    <property type="entry name" value="PROTEIN BIG GRAIN 1-LIKE A-RELATED"/>
    <property type="match status" value="1"/>
</dbReference>
<comment type="subcellular location">
    <subcellularLocation>
        <location evidence="2">Cell membrane</location>
    </subcellularLocation>
</comment>
<accession>A0A9W7ICB9</accession>
<sequence length="407" mass="45783">MDMWVKLSEQHRYRRENPSFSSTLLDSIYRSIDEPSGGKAKEELIFYREANMAKKHSSNRSLEEEEMTSFQRACMIEKLMEKKADDNKVFIRRKPMADSQRNFRNDLDPVLLNSSSSSSDSSSGGGFSSSESDSFYGAKSRSSSSASSHYSYTTHRPKPIRTAVAARKPEVENSFHGATQVKQKHEGGFVRTKSKALKIYSDLKKVKQPISPGGKLASFLNLLFTAGNTKKTKIPSSKSDQATPTCSSASSVSRSCLSKTPSSRGNETKRSVRFCPVNDVILDDENIHRKNDNLIQTSARSKPTSKELEFRIMEENRRVVEAAKELLNSYHKRKEEYEMKDICNVNAVSTDDDDDDDEEDAASYASSDLFELNNLSAIGIERYREELPVYETTRLDSNRAVANGLFV</sequence>
<evidence type="ECO:0000256" key="1">
    <source>
        <dbReference type="ARBA" id="ARBA00002281"/>
    </source>
</evidence>
<dbReference type="AlphaFoldDB" id="A0A9W7ICB9"/>
<feature type="compositionally biased region" description="Low complexity" evidence="8">
    <location>
        <begin position="114"/>
        <end position="154"/>
    </location>
</feature>
<proteinExistence type="inferred from homology"/>
<comment type="caution">
    <text evidence="9">The sequence shown here is derived from an EMBL/GenBank/DDBJ whole genome shotgun (WGS) entry which is preliminary data.</text>
</comment>
<gene>
    <name evidence="9" type="ORF">HRI_002844300</name>
</gene>
<evidence type="ECO:0000256" key="3">
    <source>
        <dbReference type="ARBA" id="ARBA00010067"/>
    </source>
</evidence>
<feature type="region of interest" description="Disordered" evidence="8">
    <location>
        <begin position="230"/>
        <end position="270"/>
    </location>
</feature>
<evidence type="ECO:0000256" key="6">
    <source>
        <dbReference type="ARBA" id="ARBA00023136"/>
    </source>
</evidence>
<keyword evidence="4" id="KW-0813">Transport</keyword>
<dbReference type="InterPro" id="IPR039621">
    <property type="entry name" value="BG1-like"/>
</dbReference>
<keyword evidence="6" id="KW-0472">Membrane</keyword>
<keyword evidence="10" id="KW-1185">Reference proteome</keyword>
<dbReference type="Proteomes" id="UP001165190">
    <property type="component" value="Unassembled WGS sequence"/>
</dbReference>
<evidence type="ECO:0000313" key="10">
    <source>
        <dbReference type="Proteomes" id="UP001165190"/>
    </source>
</evidence>
<dbReference type="OrthoDB" id="680041at2759"/>
<organism evidence="9 10">
    <name type="scientific">Hibiscus trionum</name>
    <name type="common">Flower of an hour</name>
    <dbReference type="NCBI Taxonomy" id="183268"/>
    <lineage>
        <taxon>Eukaryota</taxon>
        <taxon>Viridiplantae</taxon>
        <taxon>Streptophyta</taxon>
        <taxon>Embryophyta</taxon>
        <taxon>Tracheophyta</taxon>
        <taxon>Spermatophyta</taxon>
        <taxon>Magnoliopsida</taxon>
        <taxon>eudicotyledons</taxon>
        <taxon>Gunneridae</taxon>
        <taxon>Pentapetalae</taxon>
        <taxon>rosids</taxon>
        <taxon>malvids</taxon>
        <taxon>Malvales</taxon>
        <taxon>Malvaceae</taxon>
        <taxon>Malvoideae</taxon>
        <taxon>Hibiscus</taxon>
    </lineage>
</organism>
<keyword evidence="7" id="KW-0927">Auxin signaling pathway</keyword>
<feature type="compositionally biased region" description="Low complexity" evidence="8">
    <location>
        <begin position="247"/>
        <end position="258"/>
    </location>
</feature>
<evidence type="ECO:0000313" key="9">
    <source>
        <dbReference type="EMBL" id="GMI91750.1"/>
    </source>
</evidence>
<dbReference type="PANTHER" id="PTHR33541:SF28">
    <property type="entry name" value="PROTEIN BIG GRAIN 1-LIKE A"/>
    <property type="match status" value="1"/>
</dbReference>
<name>A0A9W7ICB9_HIBTR</name>
<protein>
    <submittedName>
        <fullName evidence="9">BIG GRAIN 3</fullName>
    </submittedName>
</protein>
<evidence type="ECO:0000256" key="2">
    <source>
        <dbReference type="ARBA" id="ARBA00004236"/>
    </source>
</evidence>
<dbReference type="EMBL" id="BSYR01000024">
    <property type="protein sequence ID" value="GMI91750.1"/>
    <property type="molecule type" value="Genomic_DNA"/>
</dbReference>
<feature type="compositionally biased region" description="Polar residues" evidence="8">
    <location>
        <begin position="230"/>
        <end position="246"/>
    </location>
</feature>
<dbReference type="GO" id="GO:0009734">
    <property type="term" value="P:auxin-activated signaling pathway"/>
    <property type="evidence" value="ECO:0007669"/>
    <property type="project" value="UniProtKB-KW"/>
</dbReference>
<dbReference type="GO" id="GO:0005886">
    <property type="term" value="C:plasma membrane"/>
    <property type="evidence" value="ECO:0007669"/>
    <property type="project" value="UniProtKB-SubCell"/>
</dbReference>